<dbReference type="InterPro" id="IPR026349">
    <property type="entry name" value="CHP04255"/>
</dbReference>
<name>A0ABU1WW36_SPHXE</name>
<comment type="caution">
    <text evidence="1">The sequence shown here is derived from an EMBL/GenBank/DDBJ whole genome shotgun (WGS) entry which is preliminary data.</text>
</comment>
<dbReference type="RefSeq" id="WP_310221012.1">
    <property type="nucleotide sequence ID" value="NZ_JAVDWV010000001.1"/>
</dbReference>
<accession>A0ABU1WW36</accession>
<proteinExistence type="predicted"/>
<gene>
    <name evidence="1" type="ORF">J2W40_000073</name>
</gene>
<evidence type="ECO:0000313" key="2">
    <source>
        <dbReference type="Proteomes" id="UP001267638"/>
    </source>
</evidence>
<sequence length="253" mass="28919">MAYMTEAKEDVLYPRAPIVEAVMELRFEDVAVSRLRNAADAIQAQYENRETDKLFEGNLNFEARSSSFKEISDRFRFSSWDQTDLLILTSQAAIWSRLAPYEGWAQFCGRIAEQLPKIYKNLGRPKLTRLGLRYINRIDVPLGADNVGYHENYLTFRIVADDILDPTDGFQWALTKKFPAQDLAVNVQSANVVSELPRHSAVSFDIDVFTLVDVPNQVDDILEKLGDMRRLKNEIFETGITDEARKLFNAADD</sequence>
<protein>
    <submittedName>
        <fullName evidence="1">Uncharacterized protein (TIGR04255 family)</fullName>
    </submittedName>
</protein>
<organism evidence="1 2">
    <name type="scientific">Sphingobium xenophagum</name>
    <dbReference type="NCBI Taxonomy" id="121428"/>
    <lineage>
        <taxon>Bacteria</taxon>
        <taxon>Pseudomonadati</taxon>
        <taxon>Pseudomonadota</taxon>
        <taxon>Alphaproteobacteria</taxon>
        <taxon>Sphingomonadales</taxon>
        <taxon>Sphingomonadaceae</taxon>
        <taxon>Sphingobium</taxon>
    </lineage>
</organism>
<dbReference type="NCBIfam" id="TIGR04255">
    <property type="entry name" value="sporadTIGR04255"/>
    <property type="match status" value="1"/>
</dbReference>
<dbReference type="EMBL" id="JAVDWV010000001">
    <property type="protein sequence ID" value="MDR7153279.1"/>
    <property type="molecule type" value="Genomic_DNA"/>
</dbReference>
<keyword evidence="2" id="KW-1185">Reference proteome</keyword>
<evidence type="ECO:0000313" key="1">
    <source>
        <dbReference type="EMBL" id="MDR7153279.1"/>
    </source>
</evidence>
<dbReference type="Proteomes" id="UP001267638">
    <property type="component" value="Unassembled WGS sequence"/>
</dbReference>
<reference evidence="1 2" key="1">
    <citation type="submission" date="2023-07" db="EMBL/GenBank/DDBJ databases">
        <title>Sorghum-associated microbial communities from plants grown in Nebraska, USA.</title>
        <authorList>
            <person name="Schachtman D."/>
        </authorList>
    </citation>
    <scope>NUCLEOTIDE SEQUENCE [LARGE SCALE GENOMIC DNA]</scope>
    <source>
        <strain evidence="1 2">4256</strain>
    </source>
</reference>